<protein>
    <submittedName>
        <fullName evidence="3">Helicase-related protein</fullName>
    </submittedName>
</protein>
<feature type="region of interest" description="Disordered" evidence="1">
    <location>
        <begin position="132"/>
        <end position="157"/>
    </location>
</feature>
<comment type="caution">
    <text evidence="3">The sequence shown here is derived from an EMBL/GenBank/DDBJ whole genome shotgun (WGS) entry which is preliminary data.</text>
</comment>
<keyword evidence="3" id="KW-0378">Hydrolase</keyword>
<gene>
    <name evidence="3" type="ORF">ACFO3S_26505</name>
</gene>
<keyword evidence="3" id="KW-0347">Helicase</keyword>
<dbReference type="GO" id="GO:0004386">
    <property type="term" value="F:helicase activity"/>
    <property type="evidence" value="ECO:0007669"/>
    <property type="project" value="UniProtKB-KW"/>
</dbReference>
<reference evidence="4" key="1">
    <citation type="journal article" date="2019" name="Int. J. Syst. Evol. Microbiol.">
        <title>The Global Catalogue of Microorganisms (GCM) 10K type strain sequencing project: providing services to taxonomists for standard genome sequencing and annotation.</title>
        <authorList>
            <consortium name="The Broad Institute Genomics Platform"/>
            <consortium name="The Broad Institute Genome Sequencing Center for Infectious Disease"/>
            <person name="Wu L."/>
            <person name="Ma J."/>
        </authorList>
    </citation>
    <scope>NUCLEOTIDE SEQUENCE [LARGE SCALE GENOMIC DNA]</scope>
    <source>
        <strain evidence="4">CCUG 49571</strain>
    </source>
</reference>
<dbReference type="EMBL" id="JBHSEP010000031">
    <property type="protein sequence ID" value="MFC4601816.1"/>
    <property type="molecule type" value="Genomic_DNA"/>
</dbReference>
<dbReference type="Proteomes" id="UP001596028">
    <property type="component" value="Unassembled WGS sequence"/>
</dbReference>
<accession>A0ABV9FMK5</accession>
<sequence length="1230" mass="140722">MSKKIHPNDEVIFVKHMKQVIKNGMLGRGEDVVLGSAPTRRFFSGVLFPDYESFSSQVNQKGESDPQPQYRSLAKNCNLGLEFLVRPDEEGKINLLIGATFKLYPRLIPTFSEQDAFFSVLEARQNVSSMIEPVETENEESIDLADDESEEREPDQLSELDVNKLATTEEEAVEELAALEIADKGVTLFEKYRAFPITVEPFQISIDVEGGSQSWEESIQPFIQQAVDDMSQWQNLFSVTQQSIEKTGAVPLETRPSNNESYEASLAKIKSPHINLPRWDAKINVEVRPYRDFDGERVYRVVVSIINKTYVPNNELKEKPTGHPLEFFDVSLKVQCNSGLHKAYDFDGAPRDYKYDKRYSVKGINCVGLSRKEDQDILFESEAVPDFFQPLYRTKEELKAYFEDLMNPDSTVPKLTDILTAMQSYLTGWKTYINQMGDSEQPLQNESEREQCQLECDEFEAEIRSFELGLYVLSQNRDKRLLHAFNLMNRVFLNAGKGKYNSWRLFQIIFIVRLLPSLFTREVLETDPYYDEIIESAQYADVLWFPTGGGKTEAYLGLIVTGLFFDRLRGKKRGCSAWVRFPLRMLSKNQLDRLAKIIVYAEEVREMTPECRGKATPFSIGYFAGSGNTPNFVTDKLKKSILSSEAIKQKTMILHRCPYCDGKVNFDFDEHQWRILHRCTNADCFVFQSPTLHGVLPLYITDSEVYRFIPSVICGTVDKLAILGRYREFSHLFGQIGGICSKHGFYSDSCIVGRYDEFNSCNENVATADKVATQEAQASFYDPIPSFLIQDELHLLKEELGVLNGHYEGVLNELARSLGRKSFHIPKIVAATATIESYEHHIKHLYLRKPRKYPSMGYKKGESFYATSTPHIERRLYMGVLSHSKSQDEVIGRALYLYQKEIYRLYEQASTVWSSFGFQSIKDDTSFLTLLAQYDLSVVYVNQKTMAHDIRRRILETIRPGLMQELGQEFDLDIEILLGENEMGKIVEVIDRIESEGVVHSISDYRKKLHALIATSLISHGVDLDRINAFFMAGMPSKQAEYIQASSRSSRSHAGLVFVSFRPNDLRERSQYQFFNQNHMFMERLVDPVPINRMSIKAIQRSMPGILAGLLFNLHSQNHSKTIFSAPEYRSYIAKKNANGRAIQLEIIEQLQRIIIGTDRTVFPLTAIEKAERFISTYFYELENRLNGASGKLKDEDVLNPITSFRDIEAGIPLNSGRETARVLGVSDLF</sequence>
<evidence type="ECO:0000313" key="4">
    <source>
        <dbReference type="Proteomes" id="UP001596028"/>
    </source>
</evidence>
<name>A0ABV9FMK5_9BACL</name>
<proteinExistence type="predicted"/>
<dbReference type="RefSeq" id="WP_378102405.1">
    <property type="nucleotide sequence ID" value="NZ_JBHSEP010000031.1"/>
</dbReference>
<dbReference type="InterPro" id="IPR027417">
    <property type="entry name" value="P-loop_NTPase"/>
</dbReference>
<feature type="compositionally biased region" description="Acidic residues" evidence="1">
    <location>
        <begin position="134"/>
        <end position="157"/>
    </location>
</feature>
<feature type="domain" description="Helicase C-terminal" evidence="2">
    <location>
        <begin position="984"/>
        <end position="1052"/>
    </location>
</feature>
<dbReference type="Pfam" id="PF00271">
    <property type="entry name" value="Helicase_C"/>
    <property type="match status" value="1"/>
</dbReference>
<evidence type="ECO:0000256" key="1">
    <source>
        <dbReference type="SAM" id="MobiDB-lite"/>
    </source>
</evidence>
<keyword evidence="3" id="KW-0067">ATP-binding</keyword>
<keyword evidence="3" id="KW-0547">Nucleotide-binding</keyword>
<keyword evidence="4" id="KW-1185">Reference proteome</keyword>
<dbReference type="SUPFAM" id="SSF52540">
    <property type="entry name" value="P-loop containing nucleoside triphosphate hydrolases"/>
    <property type="match status" value="2"/>
</dbReference>
<evidence type="ECO:0000313" key="3">
    <source>
        <dbReference type="EMBL" id="MFC4601816.1"/>
    </source>
</evidence>
<dbReference type="Gene3D" id="3.40.50.300">
    <property type="entry name" value="P-loop containing nucleotide triphosphate hydrolases"/>
    <property type="match status" value="1"/>
</dbReference>
<evidence type="ECO:0000259" key="2">
    <source>
        <dbReference type="Pfam" id="PF00271"/>
    </source>
</evidence>
<dbReference type="InterPro" id="IPR001650">
    <property type="entry name" value="Helicase_C-like"/>
</dbReference>
<organism evidence="3 4">
    <name type="scientific">Cohnella hongkongensis</name>
    <dbReference type="NCBI Taxonomy" id="178337"/>
    <lineage>
        <taxon>Bacteria</taxon>
        <taxon>Bacillati</taxon>
        <taxon>Bacillota</taxon>
        <taxon>Bacilli</taxon>
        <taxon>Bacillales</taxon>
        <taxon>Paenibacillaceae</taxon>
        <taxon>Cohnella</taxon>
    </lineage>
</organism>